<sequence length="41" mass="4607">MRKSVACFGFCAIRSAVFLWSDAYSSTLLYPCKFSSQTQCC</sequence>
<protein>
    <submittedName>
        <fullName evidence="1">Uncharacterized protein</fullName>
    </submittedName>
</protein>
<evidence type="ECO:0000313" key="2">
    <source>
        <dbReference type="Proteomes" id="UP000054359"/>
    </source>
</evidence>
<evidence type="ECO:0000313" key="1">
    <source>
        <dbReference type="EMBL" id="KFM73127.1"/>
    </source>
</evidence>
<name>A0A087U6Y8_STEMI</name>
<proteinExistence type="predicted"/>
<dbReference type="AlphaFoldDB" id="A0A087U6Y8"/>
<feature type="non-terminal residue" evidence="1">
    <location>
        <position position="41"/>
    </location>
</feature>
<organism evidence="1 2">
    <name type="scientific">Stegodyphus mimosarum</name>
    <name type="common">African social velvet spider</name>
    <dbReference type="NCBI Taxonomy" id="407821"/>
    <lineage>
        <taxon>Eukaryota</taxon>
        <taxon>Metazoa</taxon>
        <taxon>Ecdysozoa</taxon>
        <taxon>Arthropoda</taxon>
        <taxon>Chelicerata</taxon>
        <taxon>Arachnida</taxon>
        <taxon>Araneae</taxon>
        <taxon>Araneomorphae</taxon>
        <taxon>Entelegynae</taxon>
        <taxon>Eresoidea</taxon>
        <taxon>Eresidae</taxon>
        <taxon>Stegodyphus</taxon>
    </lineage>
</organism>
<gene>
    <name evidence="1" type="ORF">X975_12573</name>
</gene>
<reference evidence="1 2" key="1">
    <citation type="submission" date="2013-11" db="EMBL/GenBank/DDBJ databases">
        <title>Genome sequencing of Stegodyphus mimosarum.</title>
        <authorList>
            <person name="Bechsgaard J."/>
        </authorList>
    </citation>
    <scope>NUCLEOTIDE SEQUENCE [LARGE SCALE GENOMIC DNA]</scope>
</reference>
<accession>A0A087U6Y8</accession>
<dbReference type="Proteomes" id="UP000054359">
    <property type="component" value="Unassembled WGS sequence"/>
</dbReference>
<keyword evidence="2" id="KW-1185">Reference proteome</keyword>
<dbReference type="EMBL" id="KK118510">
    <property type="protein sequence ID" value="KFM73127.1"/>
    <property type="molecule type" value="Genomic_DNA"/>
</dbReference>